<feature type="transmembrane region" description="Helical" evidence="7">
    <location>
        <begin position="245"/>
        <end position="267"/>
    </location>
</feature>
<evidence type="ECO:0000256" key="6">
    <source>
        <dbReference type="ARBA" id="ARBA00023136"/>
    </source>
</evidence>
<protein>
    <recommendedName>
        <fullName evidence="8">ABC transmembrane type-1 domain-containing protein</fullName>
    </recommendedName>
</protein>
<feature type="transmembrane region" description="Helical" evidence="7">
    <location>
        <begin position="187"/>
        <end position="209"/>
    </location>
</feature>
<keyword evidence="3" id="KW-1003">Cell membrane</keyword>
<feature type="transmembrane region" description="Helical" evidence="7">
    <location>
        <begin position="138"/>
        <end position="158"/>
    </location>
</feature>
<sequence>MARNDPIQQRGAGRVARGDAVVGLPRAASIAASARRNNWATAYLLLAPALIGLAVFRLYPIALAVWGSLHTSTFGAGAQRVFVGLDNYAFLVSNPVFWDSLWVTLKFNLVVNPIQVLLALLLAVVANQRLRGIAVYRTIFFVPIGVSVPIAAILWQMMLDPNRGVVNALLLGVGLPAQPFLTSADQALWSIIGIASWKGVSFWMVFLLAGLQGIPRELHEAAKLDGAAAVRRFLDITLPLLKRTILFVLVTDTAINFLLFAPVYLLTRGGPELSTNVLMYEAFKTGFVYADMGQGLAMVLVLLLLVLVVVGLEFRLLQAEDA</sequence>
<dbReference type="PANTHER" id="PTHR30193">
    <property type="entry name" value="ABC TRANSPORTER PERMEASE PROTEIN"/>
    <property type="match status" value="1"/>
</dbReference>
<evidence type="ECO:0000313" key="9">
    <source>
        <dbReference type="EMBL" id="CAA9556308.1"/>
    </source>
</evidence>
<evidence type="ECO:0000256" key="7">
    <source>
        <dbReference type="RuleBase" id="RU363032"/>
    </source>
</evidence>
<evidence type="ECO:0000256" key="3">
    <source>
        <dbReference type="ARBA" id="ARBA00022475"/>
    </source>
</evidence>
<evidence type="ECO:0000259" key="8">
    <source>
        <dbReference type="PROSITE" id="PS50928"/>
    </source>
</evidence>
<dbReference type="PROSITE" id="PS50928">
    <property type="entry name" value="ABC_TM1"/>
    <property type="match status" value="1"/>
</dbReference>
<feature type="transmembrane region" description="Helical" evidence="7">
    <location>
        <begin position="107"/>
        <end position="126"/>
    </location>
</feature>
<dbReference type="CDD" id="cd06261">
    <property type="entry name" value="TM_PBP2"/>
    <property type="match status" value="1"/>
</dbReference>
<keyword evidence="5 7" id="KW-1133">Transmembrane helix</keyword>
<evidence type="ECO:0000256" key="2">
    <source>
        <dbReference type="ARBA" id="ARBA00022448"/>
    </source>
</evidence>
<dbReference type="PANTHER" id="PTHR30193:SF37">
    <property type="entry name" value="INNER MEMBRANE ABC TRANSPORTER PERMEASE PROTEIN YCJO"/>
    <property type="match status" value="1"/>
</dbReference>
<keyword evidence="2 7" id="KW-0813">Transport</keyword>
<feature type="transmembrane region" description="Helical" evidence="7">
    <location>
        <begin position="43"/>
        <end position="66"/>
    </location>
</feature>
<evidence type="ECO:0000256" key="4">
    <source>
        <dbReference type="ARBA" id="ARBA00022692"/>
    </source>
</evidence>
<comment type="subcellular location">
    <subcellularLocation>
        <location evidence="1 7">Cell membrane</location>
        <topology evidence="1 7">Multi-pass membrane protein</topology>
    </subcellularLocation>
</comment>
<comment type="similarity">
    <text evidence="7">Belongs to the binding-protein-dependent transport system permease family.</text>
</comment>
<feature type="transmembrane region" description="Helical" evidence="7">
    <location>
        <begin position="287"/>
        <end position="312"/>
    </location>
</feature>
<reference evidence="9" key="1">
    <citation type="submission" date="2020-02" db="EMBL/GenBank/DDBJ databases">
        <authorList>
            <person name="Meier V. D."/>
        </authorList>
    </citation>
    <scope>NUCLEOTIDE SEQUENCE</scope>
    <source>
        <strain evidence="9">AVDCRST_MAG59</strain>
    </source>
</reference>
<name>A0A6J4UNT4_9BACT</name>
<accession>A0A6J4UNT4</accession>
<organism evidence="9">
    <name type="scientific">uncultured Thermomicrobiales bacterium</name>
    <dbReference type="NCBI Taxonomy" id="1645740"/>
    <lineage>
        <taxon>Bacteria</taxon>
        <taxon>Pseudomonadati</taxon>
        <taxon>Thermomicrobiota</taxon>
        <taxon>Thermomicrobia</taxon>
        <taxon>Thermomicrobiales</taxon>
        <taxon>environmental samples</taxon>
    </lineage>
</organism>
<keyword evidence="6 7" id="KW-0472">Membrane</keyword>
<gene>
    <name evidence="9" type="ORF">AVDCRST_MAG59-2189</name>
</gene>
<dbReference type="AlphaFoldDB" id="A0A6J4UNT4"/>
<dbReference type="InterPro" id="IPR035906">
    <property type="entry name" value="MetI-like_sf"/>
</dbReference>
<evidence type="ECO:0000256" key="1">
    <source>
        <dbReference type="ARBA" id="ARBA00004651"/>
    </source>
</evidence>
<feature type="domain" description="ABC transmembrane type-1" evidence="8">
    <location>
        <begin position="101"/>
        <end position="313"/>
    </location>
</feature>
<dbReference type="SUPFAM" id="SSF161098">
    <property type="entry name" value="MetI-like"/>
    <property type="match status" value="1"/>
</dbReference>
<dbReference type="InterPro" id="IPR051393">
    <property type="entry name" value="ABC_transporter_permease"/>
</dbReference>
<evidence type="ECO:0000256" key="5">
    <source>
        <dbReference type="ARBA" id="ARBA00022989"/>
    </source>
</evidence>
<proteinExistence type="inferred from homology"/>
<dbReference type="GO" id="GO:0005886">
    <property type="term" value="C:plasma membrane"/>
    <property type="evidence" value="ECO:0007669"/>
    <property type="project" value="UniProtKB-SubCell"/>
</dbReference>
<dbReference type="Pfam" id="PF00528">
    <property type="entry name" value="BPD_transp_1"/>
    <property type="match status" value="1"/>
</dbReference>
<dbReference type="EMBL" id="CADCWF010000139">
    <property type="protein sequence ID" value="CAA9556308.1"/>
    <property type="molecule type" value="Genomic_DNA"/>
</dbReference>
<dbReference type="Gene3D" id="1.10.3720.10">
    <property type="entry name" value="MetI-like"/>
    <property type="match status" value="1"/>
</dbReference>
<dbReference type="InterPro" id="IPR000515">
    <property type="entry name" value="MetI-like"/>
</dbReference>
<keyword evidence="4 7" id="KW-0812">Transmembrane</keyword>
<dbReference type="GO" id="GO:0055085">
    <property type="term" value="P:transmembrane transport"/>
    <property type="evidence" value="ECO:0007669"/>
    <property type="project" value="InterPro"/>
</dbReference>